<accession>I7MEU8</accession>
<dbReference type="HOGENOM" id="CLU_1900441_0_0_1"/>
<keyword evidence="2" id="KW-1185">Reference proteome</keyword>
<dbReference type="KEGG" id="tet:TTHERM_00277220"/>
<sequence length="134" mass="15812">MWNVENPYQKKFDRTLSQHLNISLLKSLSDSLSNSNLVHLELDISFQSQYLIQAYNQQTMLTFDIQTQLQRNGFDLIACSDPHFISNESTISQQKKQCYFYLNYSARVIANTLEFQEEKKQLLNQYSFIQQILT</sequence>
<gene>
    <name evidence="1" type="ORF">TTHERM_00277220</name>
</gene>
<dbReference type="RefSeq" id="XP_001018082.1">
    <property type="nucleotide sequence ID" value="XM_001018082.1"/>
</dbReference>
<proteinExistence type="predicted"/>
<evidence type="ECO:0000313" key="1">
    <source>
        <dbReference type="EMBL" id="EAR97837.1"/>
    </source>
</evidence>
<dbReference type="Proteomes" id="UP000009168">
    <property type="component" value="Unassembled WGS sequence"/>
</dbReference>
<evidence type="ECO:0000313" key="2">
    <source>
        <dbReference type="Proteomes" id="UP000009168"/>
    </source>
</evidence>
<name>I7MEU8_TETTS</name>
<dbReference type="InParanoid" id="I7MEU8"/>
<dbReference type="GeneID" id="7836683"/>
<reference evidence="2" key="1">
    <citation type="journal article" date="2006" name="PLoS Biol.">
        <title>Macronuclear genome sequence of the ciliate Tetrahymena thermophila, a model eukaryote.</title>
        <authorList>
            <person name="Eisen J.A."/>
            <person name="Coyne R.S."/>
            <person name="Wu M."/>
            <person name="Wu D."/>
            <person name="Thiagarajan M."/>
            <person name="Wortman J.R."/>
            <person name="Badger J.H."/>
            <person name="Ren Q."/>
            <person name="Amedeo P."/>
            <person name="Jones K.M."/>
            <person name="Tallon L.J."/>
            <person name="Delcher A.L."/>
            <person name="Salzberg S.L."/>
            <person name="Silva J.C."/>
            <person name="Haas B.J."/>
            <person name="Majoros W.H."/>
            <person name="Farzad M."/>
            <person name="Carlton J.M."/>
            <person name="Smith R.K. Jr."/>
            <person name="Garg J."/>
            <person name="Pearlman R.E."/>
            <person name="Karrer K.M."/>
            <person name="Sun L."/>
            <person name="Manning G."/>
            <person name="Elde N.C."/>
            <person name="Turkewitz A.P."/>
            <person name="Asai D.J."/>
            <person name="Wilkes D.E."/>
            <person name="Wang Y."/>
            <person name="Cai H."/>
            <person name="Collins K."/>
            <person name="Stewart B.A."/>
            <person name="Lee S.R."/>
            <person name="Wilamowska K."/>
            <person name="Weinberg Z."/>
            <person name="Ruzzo W.L."/>
            <person name="Wloga D."/>
            <person name="Gaertig J."/>
            <person name="Frankel J."/>
            <person name="Tsao C.-C."/>
            <person name="Gorovsky M.A."/>
            <person name="Keeling P.J."/>
            <person name="Waller R.F."/>
            <person name="Patron N.J."/>
            <person name="Cherry J.M."/>
            <person name="Stover N.A."/>
            <person name="Krieger C.J."/>
            <person name="del Toro C."/>
            <person name="Ryder H.F."/>
            <person name="Williamson S.C."/>
            <person name="Barbeau R.A."/>
            <person name="Hamilton E.P."/>
            <person name="Orias E."/>
        </authorList>
    </citation>
    <scope>NUCLEOTIDE SEQUENCE [LARGE SCALE GENOMIC DNA]</scope>
    <source>
        <strain evidence="2">SB210</strain>
    </source>
</reference>
<dbReference type="EMBL" id="GG662656">
    <property type="protein sequence ID" value="EAR97837.1"/>
    <property type="molecule type" value="Genomic_DNA"/>
</dbReference>
<protein>
    <submittedName>
        <fullName evidence="1">Uncharacterized protein</fullName>
    </submittedName>
</protein>
<organism evidence="1 2">
    <name type="scientific">Tetrahymena thermophila (strain SB210)</name>
    <dbReference type="NCBI Taxonomy" id="312017"/>
    <lineage>
        <taxon>Eukaryota</taxon>
        <taxon>Sar</taxon>
        <taxon>Alveolata</taxon>
        <taxon>Ciliophora</taxon>
        <taxon>Intramacronucleata</taxon>
        <taxon>Oligohymenophorea</taxon>
        <taxon>Hymenostomatida</taxon>
        <taxon>Tetrahymenina</taxon>
        <taxon>Tetrahymenidae</taxon>
        <taxon>Tetrahymena</taxon>
    </lineage>
</organism>
<dbReference type="AlphaFoldDB" id="I7MEU8"/>